<protein>
    <submittedName>
        <fullName evidence="13">TonB-dependent receptor</fullName>
    </submittedName>
</protein>
<evidence type="ECO:0000256" key="6">
    <source>
        <dbReference type="ARBA" id="ARBA00023136"/>
    </source>
</evidence>
<evidence type="ECO:0000259" key="12">
    <source>
        <dbReference type="Pfam" id="PF07715"/>
    </source>
</evidence>
<evidence type="ECO:0000256" key="1">
    <source>
        <dbReference type="ARBA" id="ARBA00004571"/>
    </source>
</evidence>
<dbReference type="Pfam" id="PF13715">
    <property type="entry name" value="CarbopepD_reg_2"/>
    <property type="match status" value="1"/>
</dbReference>
<dbReference type="PROSITE" id="PS52016">
    <property type="entry name" value="TONB_DEPENDENT_REC_3"/>
    <property type="match status" value="1"/>
</dbReference>
<keyword evidence="2 8" id="KW-0813">Transport</keyword>
<dbReference type="InterPro" id="IPR037066">
    <property type="entry name" value="Plug_dom_sf"/>
</dbReference>
<dbReference type="InterPro" id="IPR010104">
    <property type="entry name" value="TonB_rcpt_bac"/>
</dbReference>
<dbReference type="PANTHER" id="PTHR40980:SF4">
    <property type="entry name" value="TONB-DEPENDENT RECEPTOR-LIKE BETA-BARREL DOMAIN-CONTAINING PROTEIN"/>
    <property type="match status" value="1"/>
</dbReference>
<dbReference type="Proteomes" id="UP000317557">
    <property type="component" value="Unassembled WGS sequence"/>
</dbReference>
<feature type="signal peptide" evidence="10">
    <location>
        <begin position="1"/>
        <end position="23"/>
    </location>
</feature>
<dbReference type="InterPro" id="IPR000531">
    <property type="entry name" value="Beta-barrel_TonB"/>
</dbReference>
<dbReference type="OrthoDB" id="8727862at2"/>
<evidence type="ECO:0000256" key="10">
    <source>
        <dbReference type="SAM" id="SignalP"/>
    </source>
</evidence>
<keyword evidence="10" id="KW-0732">Signal</keyword>
<dbReference type="SUPFAM" id="SSF49464">
    <property type="entry name" value="Carboxypeptidase regulatory domain-like"/>
    <property type="match status" value="1"/>
</dbReference>
<name>A0A521B691_9BACT</name>
<evidence type="ECO:0000256" key="5">
    <source>
        <dbReference type="ARBA" id="ARBA00023077"/>
    </source>
</evidence>
<sequence>MVKLKLFTAGLVLLLIQSTALFAQDDGYGRIEGTVTDAVNQEALIGVNVMIQGTSLGSASDIDGNFVIRRVPAGQQTVIVSYIGYDQVQEVVQIEDGETLELDFELSPTTVEGEEIVISSQAEGQKRAINEQISARQIKNVVSAEKIRELPDESAATALSRLPGVSLQEGDKVVVRGIQAKMNTIMVNGVQLPSTDLNDRSTNLGFISSNMLSGIEVTKAVTPDMDANSIGGVINLRLQEAPEDFHFDVMAQGGYNTQDDTKDNYQVWGSVSNRFFDDKLGAFFQVNARRENAGQDYSQANFTLISDTPEPPPYGEAKYGMESFSFGDQVRITDQRGGSLILDYKLPNGKLALQNTYAYTENDFTEHRDVMQFSPVRRQLQIRRDIHSKHLLVNALQGEHDFDVFEIDYGISRAYSEKDTDLRYGEDYGFAFVNSTEVPYPGNFSRERRLQMTPQDVYDLELNPAYTETASFWQNGATRDQAFNETITSGQLNVTIPVTFSESISGEFKTGGMYKVTERENDLQRTTSRITENPLQSNRLAEEWMREQGIDPTVAPQFADFKDYDYGDDRGADFLGGNYVMDDVMDTDLMDKYIRLASPAWGVHKADSEIDDYTGKETLSAGYGMFDFSIGNKIEILGGVRYENLRSEYDANMVLLQQAQDGTSRIPNEEYDTPEVQSVADSLTTADRSVGHFFPNLQLRYKITDWMDLRLAYTETISRPDYSAIVPNIYYESPSIGSTGNPNLKPSESFNYDAYLSFYTNKVGLFTVGAFYKKIENMFIQETRFYENLDESIVYPSPSEIERINYQEPASKGNITTYFNNSNPAYLRGFELDWQTHFWYLPKPLNLLVLNVNYTRVFSEMDYDQTIYENETVCDPRCSVEVTAIDTVRSARLIQQGDHIINAALGADYKGFSGRVSFRMQGDVITNVATRPELDAFTGNIYGWDVTIRQQLPVDGLSLFLNGLNIGHLPTKDYQKFRREDDGDILRNLRRTSYNPRRFQIGIRYSY</sequence>
<accession>A0A521B691</accession>
<evidence type="ECO:0000256" key="7">
    <source>
        <dbReference type="ARBA" id="ARBA00023237"/>
    </source>
</evidence>
<dbReference type="RefSeq" id="WP_142453076.1">
    <property type="nucleotide sequence ID" value="NZ_FXTP01000002.1"/>
</dbReference>
<evidence type="ECO:0000256" key="9">
    <source>
        <dbReference type="RuleBase" id="RU003357"/>
    </source>
</evidence>
<dbReference type="EMBL" id="FXTP01000002">
    <property type="protein sequence ID" value="SMO42586.1"/>
    <property type="molecule type" value="Genomic_DNA"/>
</dbReference>
<keyword evidence="3 8" id="KW-1134">Transmembrane beta strand</keyword>
<dbReference type="AlphaFoldDB" id="A0A521B691"/>
<organism evidence="13 14">
    <name type="scientific">Gracilimonas mengyeensis</name>
    <dbReference type="NCBI Taxonomy" id="1302730"/>
    <lineage>
        <taxon>Bacteria</taxon>
        <taxon>Pseudomonadati</taxon>
        <taxon>Balneolota</taxon>
        <taxon>Balneolia</taxon>
        <taxon>Balneolales</taxon>
        <taxon>Balneolaceae</taxon>
        <taxon>Gracilimonas</taxon>
    </lineage>
</organism>
<reference evidence="13 14" key="1">
    <citation type="submission" date="2017-05" db="EMBL/GenBank/DDBJ databases">
        <authorList>
            <person name="Varghese N."/>
            <person name="Submissions S."/>
        </authorList>
    </citation>
    <scope>NUCLEOTIDE SEQUENCE [LARGE SCALE GENOMIC DNA]</scope>
    <source>
        <strain evidence="13 14">DSM 21985</strain>
    </source>
</reference>
<dbReference type="GO" id="GO:0009279">
    <property type="term" value="C:cell outer membrane"/>
    <property type="evidence" value="ECO:0007669"/>
    <property type="project" value="UniProtKB-SubCell"/>
</dbReference>
<dbReference type="InterPro" id="IPR008969">
    <property type="entry name" value="CarboxyPept-like_regulatory"/>
</dbReference>
<evidence type="ECO:0000256" key="8">
    <source>
        <dbReference type="PROSITE-ProRule" id="PRU01360"/>
    </source>
</evidence>
<evidence type="ECO:0000256" key="3">
    <source>
        <dbReference type="ARBA" id="ARBA00022452"/>
    </source>
</evidence>
<feature type="domain" description="TonB-dependent receptor plug" evidence="12">
    <location>
        <begin position="135"/>
        <end position="233"/>
    </location>
</feature>
<evidence type="ECO:0000313" key="14">
    <source>
        <dbReference type="Proteomes" id="UP000317557"/>
    </source>
</evidence>
<keyword evidence="4 8" id="KW-0812">Transmembrane</keyword>
<keyword evidence="7 8" id="KW-0998">Cell outer membrane</keyword>
<dbReference type="InterPro" id="IPR012910">
    <property type="entry name" value="Plug_dom"/>
</dbReference>
<proteinExistence type="inferred from homology"/>
<dbReference type="PANTHER" id="PTHR40980">
    <property type="entry name" value="PLUG DOMAIN-CONTAINING PROTEIN"/>
    <property type="match status" value="1"/>
</dbReference>
<dbReference type="Gene3D" id="2.60.40.1120">
    <property type="entry name" value="Carboxypeptidase-like, regulatory domain"/>
    <property type="match status" value="1"/>
</dbReference>
<gene>
    <name evidence="13" type="ORF">SAMN06265219_10253</name>
</gene>
<evidence type="ECO:0000313" key="13">
    <source>
        <dbReference type="EMBL" id="SMO42586.1"/>
    </source>
</evidence>
<evidence type="ECO:0000259" key="11">
    <source>
        <dbReference type="Pfam" id="PF00593"/>
    </source>
</evidence>
<dbReference type="NCBIfam" id="TIGR01782">
    <property type="entry name" value="TonB-Xanth-Caul"/>
    <property type="match status" value="1"/>
</dbReference>
<dbReference type="Gene3D" id="2.170.130.10">
    <property type="entry name" value="TonB-dependent receptor, plug domain"/>
    <property type="match status" value="1"/>
</dbReference>
<keyword evidence="13" id="KW-0675">Receptor</keyword>
<dbReference type="Gene3D" id="2.40.170.20">
    <property type="entry name" value="TonB-dependent receptor, beta-barrel domain"/>
    <property type="match status" value="1"/>
</dbReference>
<feature type="domain" description="TonB-dependent receptor-like beta-barrel" evidence="11">
    <location>
        <begin position="460"/>
        <end position="966"/>
    </location>
</feature>
<feature type="chain" id="PRO_5021867163" evidence="10">
    <location>
        <begin position="24"/>
        <end position="1007"/>
    </location>
</feature>
<comment type="similarity">
    <text evidence="8 9">Belongs to the TonB-dependent receptor family.</text>
</comment>
<dbReference type="InterPro" id="IPR036942">
    <property type="entry name" value="Beta-barrel_TonB_sf"/>
</dbReference>
<dbReference type="SUPFAM" id="SSF56935">
    <property type="entry name" value="Porins"/>
    <property type="match status" value="1"/>
</dbReference>
<keyword evidence="6 8" id="KW-0472">Membrane</keyword>
<evidence type="ECO:0000256" key="2">
    <source>
        <dbReference type="ARBA" id="ARBA00022448"/>
    </source>
</evidence>
<dbReference type="Pfam" id="PF00593">
    <property type="entry name" value="TonB_dep_Rec_b-barrel"/>
    <property type="match status" value="1"/>
</dbReference>
<evidence type="ECO:0000256" key="4">
    <source>
        <dbReference type="ARBA" id="ARBA00022692"/>
    </source>
</evidence>
<dbReference type="InterPro" id="IPR039426">
    <property type="entry name" value="TonB-dep_rcpt-like"/>
</dbReference>
<keyword evidence="14" id="KW-1185">Reference proteome</keyword>
<dbReference type="Pfam" id="PF07715">
    <property type="entry name" value="Plug"/>
    <property type="match status" value="1"/>
</dbReference>
<comment type="subcellular location">
    <subcellularLocation>
        <location evidence="1 8">Cell outer membrane</location>
        <topology evidence="1 8">Multi-pass membrane protein</topology>
    </subcellularLocation>
</comment>
<keyword evidence="5 9" id="KW-0798">TonB box</keyword>